<keyword evidence="1" id="KW-0339">Growth factor</keyword>
<dbReference type="KEGG" id="soy:115888137"/>
<keyword evidence="3" id="KW-0732">Signal</keyword>
<keyword evidence="5" id="KW-1185">Reference proteome</keyword>
<comment type="similarity">
    <text evidence="1">Belongs to the PDGF/VEGF growth factor family.</text>
</comment>
<proteinExistence type="inferred from homology"/>
<sequence>MRFGHRHAILCFYFFAQVICAHQKNNDYHPKNHQRTNTKKYYPSNKIDSVRNTDLYSTNTNVPKLRHSSKFPNFDKLKTRLASLDAGDGSKTNSGDTGRYRYGGDSRRLLAGDGSSVTYPRFRHHGWSTRFRTTTTTTTTLSPDEEIFNNYGDMLDEEEGDQVEDDDSNYEEDFFDTSNEDDDDDDDFQAEEPTERTIPVAKQYSSMSEYKWDQFGTRQGVTEARNRQLNIRKNSEESRARAAVEHYIRVKNTGSCRNPIPKVIPVQQEYPNPAVTYTPHCTVLYRCAEDTGCCRHDGATCQYKDRVEIPLYFYVKELGSDQAKVEKLTFYNHTECECKEKQEEAVTERHKRTGTPDGGSAEVFNQTRNGGLDFKSRSDGPENIQIRCKCPKEFTPRIKYSSKCYCDCEESNQDCLRMKRGKEYNGLSDRLCILNNQCGIVQCEYGSYIKERGRCPRKDE</sequence>
<dbReference type="GO" id="GO:0008083">
    <property type="term" value="F:growth factor activity"/>
    <property type="evidence" value="ECO:0007669"/>
    <property type="project" value="UniProtKB-KW"/>
</dbReference>
<evidence type="ECO:0000313" key="7">
    <source>
        <dbReference type="RefSeq" id="XP_030763587.1"/>
    </source>
</evidence>
<feature type="region of interest" description="Disordered" evidence="2">
    <location>
        <begin position="158"/>
        <end position="195"/>
    </location>
</feature>
<dbReference type="Proteomes" id="UP000504635">
    <property type="component" value="Unplaced"/>
</dbReference>
<dbReference type="InterPro" id="IPR029034">
    <property type="entry name" value="Cystine-knot_cytokine"/>
</dbReference>
<evidence type="ECO:0000259" key="4">
    <source>
        <dbReference type="PROSITE" id="PS50278"/>
    </source>
</evidence>
<dbReference type="Pfam" id="PF00341">
    <property type="entry name" value="PDGF"/>
    <property type="match status" value="1"/>
</dbReference>
<dbReference type="PANTHER" id="PTHR21719">
    <property type="entry name" value="FI06402P-RELATED"/>
    <property type="match status" value="1"/>
</dbReference>
<feature type="chain" id="PRO_5044642932" evidence="3">
    <location>
        <begin position="22"/>
        <end position="460"/>
    </location>
</feature>
<dbReference type="PROSITE" id="PS50278">
    <property type="entry name" value="PDGF_2"/>
    <property type="match status" value="1"/>
</dbReference>
<feature type="compositionally biased region" description="Acidic residues" evidence="2">
    <location>
        <begin position="158"/>
        <end position="192"/>
    </location>
</feature>
<dbReference type="InterPro" id="IPR000072">
    <property type="entry name" value="PDGF/VEGF_dom"/>
</dbReference>
<dbReference type="Gene3D" id="2.10.90.10">
    <property type="entry name" value="Cystine-knot cytokines"/>
    <property type="match status" value="1"/>
</dbReference>
<evidence type="ECO:0000256" key="1">
    <source>
        <dbReference type="RuleBase" id="RU003818"/>
    </source>
</evidence>
<feature type="signal peptide" evidence="3">
    <location>
        <begin position="1"/>
        <end position="21"/>
    </location>
</feature>
<evidence type="ECO:0000256" key="3">
    <source>
        <dbReference type="SAM" id="SignalP"/>
    </source>
</evidence>
<gene>
    <name evidence="6 7" type="primary">LOC115888137</name>
</gene>
<dbReference type="SUPFAM" id="SSF57501">
    <property type="entry name" value="Cystine-knot cytokines"/>
    <property type="match status" value="1"/>
</dbReference>
<evidence type="ECO:0000313" key="6">
    <source>
        <dbReference type="RefSeq" id="XP_030763586.1"/>
    </source>
</evidence>
<protein>
    <submittedName>
        <fullName evidence="6 7">Uncharacterized protein LOC115888137</fullName>
    </submittedName>
</protein>
<dbReference type="PANTHER" id="PTHR21719:SF1">
    <property type="entry name" value="FI06402P-RELATED"/>
    <property type="match status" value="1"/>
</dbReference>
<evidence type="ECO:0000313" key="5">
    <source>
        <dbReference type="Proteomes" id="UP000504635"/>
    </source>
</evidence>
<accession>A0A6J2YJL1</accession>
<dbReference type="RefSeq" id="XP_030763586.1">
    <property type="nucleotide sequence ID" value="XM_030907726.1"/>
</dbReference>
<dbReference type="GO" id="GO:0016020">
    <property type="term" value="C:membrane"/>
    <property type="evidence" value="ECO:0007669"/>
    <property type="project" value="InterPro"/>
</dbReference>
<dbReference type="AlphaFoldDB" id="A0A6J2YJL1"/>
<dbReference type="OrthoDB" id="6370328at2759"/>
<feature type="domain" description="Platelet-derived growth factor (PDGF) family profile" evidence="4">
    <location>
        <begin position="259"/>
        <end position="343"/>
    </location>
</feature>
<evidence type="ECO:0000256" key="2">
    <source>
        <dbReference type="SAM" id="MobiDB-lite"/>
    </source>
</evidence>
<dbReference type="GO" id="GO:0035099">
    <property type="term" value="P:hemocyte migration"/>
    <property type="evidence" value="ECO:0007669"/>
    <property type="project" value="TreeGrafter"/>
</dbReference>
<reference evidence="6 7" key="1">
    <citation type="submission" date="2025-04" db="UniProtKB">
        <authorList>
            <consortium name="RefSeq"/>
        </authorList>
    </citation>
    <scope>IDENTIFICATION</scope>
    <source>
        <tissue evidence="6 7">Gonads</tissue>
    </source>
</reference>
<organism evidence="5 7">
    <name type="scientific">Sitophilus oryzae</name>
    <name type="common">Rice weevil</name>
    <name type="synonym">Curculio oryzae</name>
    <dbReference type="NCBI Taxonomy" id="7048"/>
    <lineage>
        <taxon>Eukaryota</taxon>
        <taxon>Metazoa</taxon>
        <taxon>Ecdysozoa</taxon>
        <taxon>Arthropoda</taxon>
        <taxon>Hexapoda</taxon>
        <taxon>Insecta</taxon>
        <taxon>Pterygota</taxon>
        <taxon>Neoptera</taxon>
        <taxon>Endopterygota</taxon>
        <taxon>Coleoptera</taxon>
        <taxon>Polyphaga</taxon>
        <taxon>Cucujiformia</taxon>
        <taxon>Curculionidae</taxon>
        <taxon>Dryophthorinae</taxon>
        <taxon>Sitophilus</taxon>
    </lineage>
</organism>
<dbReference type="GeneID" id="115888137"/>
<name>A0A6J2YJL1_SITOR</name>
<dbReference type="SMART" id="SM00141">
    <property type="entry name" value="PDGF"/>
    <property type="match status" value="1"/>
</dbReference>
<dbReference type="RefSeq" id="XP_030763587.1">
    <property type="nucleotide sequence ID" value="XM_030907727.1"/>
</dbReference>